<reference evidence="10" key="1">
    <citation type="journal article" date="2017" name="Nat. Commun.">
        <title>The asparagus genome sheds light on the origin and evolution of a young Y chromosome.</title>
        <authorList>
            <person name="Harkess A."/>
            <person name="Zhou J."/>
            <person name="Xu C."/>
            <person name="Bowers J.E."/>
            <person name="Van der Hulst R."/>
            <person name="Ayyampalayam S."/>
            <person name="Mercati F."/>
            <person name="Riccardi P."/>
            <person name="McKain M.R."/>
            <person name="Kakrana A."/>
            <person name="Tang H."/>
            <person name="Ray J."/>
            <person name="Groenendijk J."/>
            <person name="Arikit S."/>
            <person name="Mathioni S.M."/>
            <person name="Nakano M."/>
            <person name="Shan H."/>
            <person name="Telgmann-Rauber A."/>
            <person name="Kanno A."/>
            <person name="Yue Z."/>
            <person name="Chen H."/>
            <person name="Li W."/>
            <person name="Chen Y."/>
            <person name="Xu X."/>
            <person name="Zhang Y."/>
            <person name="Luo S."/>
            <person name="Chen H."/>
            <person name="Gao J."/>
            <person name="Mao Z."/>
            <person name="Pires J.C."/>
            <person name="Luo M."/>
            <person name="Kudrna D."/>
            <person name="Wing R.A."/>
            <person name="Meyers B.C."/>
            <person name="Yi K."/>
            <person name="Kong H."/>
            <person name="Lavrijsen P."/>
            <person name="Sunseri F."/>
            <person name="Falavigna A."/>
            <person name="Ye Y."/>
            <person name="Leebens-Mack J.H."/>
            <person name="Chen G."/>
        </authorList>
    </citation>
    <scope>NUCLEOTIDE SEQUENCE [LARGE SCALE GENOMIC DNA]</scope>
    <source>
        <strain evidence="10">cv. DH0086</strain>
    </source>
</reference>
<dbReference type="OrthoDB" id="1903537at2759"/>
<proteinExistence type="inferred from homology"/>
<evidence type="ECO:0000256" key="6">
    <source>
        <dbReference type="ARBA" id="ARBA00034056"/>
    </source>
</evidence>
<dbReference type="Pfam" id="PF02431">
    <property type="entry name" value="Chalcone"/>
    <property type="match status" value="1"/>
</dbReference>
<dbReference type="InterPro" id="IPR036298">
    <property type="entry name" value="Chalcone_isomerase_sf"/>
</dbReference>
<comment type="pathway">
    <text evidence="1">Secondary metabolite biosynthesis; flavonoid biosynthesis.</text>
</comment>
<comment type="similarity">
    <text evidence="2 7">Belongs to the chalcone isomerase family.</text>
</comment>
<evidence type="ECO:0000313" key="9">
    <source>
        <dbReference type="EMBL" id="ONK62369.1"/>
    </source>
</evidence>
<keyword evidence="10" id="KW-1185">Reference proteome</keyword>
<dbReference type="SUPFAM" id="SSF54626">
    <property type="entry name" value="Chalcone isomerase"/>
    <property type="match status" value="1"/>
</dbReference>
<dbReference type="Proteomes" id="UP000243459">
    <property type="component" value="Chromosome 7"/>
</dbReference>
<dbReference type="AlphaFoldDB" id="A0A5P1EC45"/>
<name>A0A5P1EC45_ASPOF</name>
<dbReference type="Gene3D" id="1.10.890.20">
    <property type="match status" value="1"/>
</dbReference>
<accession>A0A5P1EC45</accession>
<gene>
    <name evidence="9" type="ORF">A4U43_C07F3170</name>
</gene>
<dbReference type="InterPro" id="IPR016089">
    <property type="entry name" value="Chalcone_isomerase_bundle_sf"/>
</dbReference>
<dbReference type="GO" id="GO:0009813">
    <property type="term" value="P:flavonoid biosynthetic process"/>
    <property type="evidence" value="ECO:0007669"/>
    <property type="project" value="UniProtKB-UniPathway"/>
</dbReference>
<dbReference type="UniPathway" id="UPA00154"/>
<dbReference type="OMA" id="CGADSEK"/>
<keyword evidence="3" id="KW-0413">Isomerase</keyword>
<evidence type="ECO:0000256" key="4">
    <source>
        <dbReference type="ARBA" id="ARBA00023241"/>
    </source>
</evidence>
<comment type="function">
    <text evidence="5">Catalyzes the intramolecular cyclization of bicyclic chalcones into tricyclic (S)-flavanones. Responsible for the isomerization of 4,2',4',6'-tetrahydroxychalcone (also termed chalcone) into naringenin.</text>
</comment>
<dbReference type="Gene3D" id="3.50.70.10">
    <property type="match status" value="1"/>
</dbReference>
<organism evidence="9 10">
    <name type="scientific">Asparagus officinalis</name>
    <name type="common">Garden asparagus</name>
    <dbReference type="NCBI Taxonomy" id="4686"/>
    <lineage>
        <taxon>Eukaryota</taxon>
        <taxon>Viridiplantae</taxon>
        <taxon>Streptophyta</taxon>
        <taxon>Embryophyta</taxon>
        <taxon>Tracheophyta</taxon>
        <taxon>Spermatophyta</taxon>
        <taxon>Magnoliopsida</taxon>
        <taxon>Liliopsida</taxon>
        <taxon>Asparagales</taxon>
        <taxon>Asparagaceae</taxon>
        <taxon>Asparagoideae</taxon>
        <taxon>Asparagus</taxon>
    </lineage>
</organism>
<dbReference type="InterPro" id="IPR016088">
    <property type="entry name" value="Chalcone_isomerase_3-sand"/>
</dbReference>
<protein>
    <recommendedName>
        <fullName evidence="7">Chalcone-flavonone isomerase family protein</fullName>
    </recommendedName>
</protein>
<evidence type="ECO:0000259" key="8">
    <source>
        <dbReference type="Pfam" id="PF02431"/>
    </source>
</evidence>
<dbReference type="InterPro" id="IPR044164">
    <property type="entry name" value="CFI"/>
</dbReference>
<dbReference type="EMBL" id="CM007387">
    <property type="protein sequence ID" value="ONK62369.1"/>
    <property type="molecule type" value="Genomic_DNA"/>
</dbReference>
<dbReference type="Gramene" id="ONK62369">
    <property type="protein sequence ID" value="ONK62369"/>
    <property type="gene ID" value="A4U43_C07F3170"/>
</dbReference>
<sequence length="232" mass="24467">MAEAAATKLEVEGVSFPALVTPPGSSKTHLLGGAGVRGLEIGGKFVSFTAIGVYLESGAVSVLAEKWKGKDAEEIAGSFEFFQDVSAGPFEKFTKVTMILPLSGQQYSEKVSENCVAFWKAIGTYTDAEAAAVEKFKEVFEPENFPPGSSILFTHSPAGSLTIAFSKDGSVPEAGVTVIENKALTRAILESIIGEHGVSPAAKKSLATRMSEFMGGVEEVKERVQVEQAVIA</sequence>
<dbReference type="InterPro" id="IPR016087">
    <property type="entry name" value="Chalcone_isomerase"/>
</dbReference>
<evidence type="ECO:0000256" key="7">
    <source>
        <dbReference type="RuleBase" id="RU361158"/>
    </source>
</evidence>
<feature type="domain" description="Chalcone isomerase" evidence="8">
    <location>
        <begin position="11"/>
        <end position="213"/>
    </location>
</feature>
<evidence type="ECO:0000256" key="2">
    <source>
        <dbReference type="ARBA" id="ARBA00007166"/>
    </source>
</evidence>
<dbReference type="PANTHER" id="PTHR28039">
    <property type="entry name" value="CHALCONE--FLAVONONE ISOMERASE 1-RELATED"/>
    <property type="match status" value="1"/>
</dbReference>
<dbReference type="GO" id="GO:0045430">
    <property type="term" value="F:chalcone isomerase activity"/>
    <property type="evidence" value="ECO:0007669"/>
    <property type="project" value="UniProtKB-EC"/>
</dbReference>
<dbReference type="PANTHER" id="PTHR28039:SF8">
    <property type="entry name" value="CHALCONE--FLAVANONE ISOMERASE 1-RELATED"/>
    <property type="match status" value="1"/>
</dbReference>
<evidence type="ECO:0000256" key="5">
    <source>
        <dbReference type="ARBA" id="ARBA00025429"/>
    </source>
</evidence>
<keyword evidence="4" id="KW-0284">Flavonoid biosynthesis</keyword>
<evidence type="ECO:0000256" key="3">
    <source>
        <dbReference type="ARBA" id="ARBA00023235"/>
    </source>
</evidence>
<evidence type="ECO:0000313" key="10">
    <source>
        <dbReference type="Proteomes" id="UP000243459"/>
    </source>
</evidence>
<comment type="catalytic activity">
    <reaction evidence="6">
        <text>a chalcone = a flavanone.</text>
        <dbReference type="EC" id="5.5.1.6"/>
    </reaction>
</comment>
<evidence type="ECO:0000256" key="1">
    <source>
        <dbReference type="ARBA" id="ARBA00004966"/>
    </source>
</evidence>